<evidence type="ECO:0000256" key="3">
    <source>
        <dbReference type="ARBA" id="ARBA00022915"/>
    </source>
</evidence>
<evidence type="ECO:0000256" key="1">
    <source>
        <dbReference type="ARBA" id="ARBA00022605"/>
    </source>
</evidence>
<gene>
    <name evidence="5" type="primary">fdtC</name>
    <name evidence="5" type="ORF">BN996_03382</name>
</gene>
<reference evidence="6" key="1">
    <citation type="submission" date="2015-03" db="EMBL/GenBank/DDBJ databases">
        <authorList>
            <person name="Urmite Genomes"/>
        </authorList>
    </citation>
    <scope>NUCLEOTIDE SEQUENCE [LARGE SCALE GENOMIC DNA]</scope>
    <source>
        <strain evidence="6">Arc-Hr</strain>
    </source>
</reference>
<dbReference type="InterPro" id="IPR050179">
    <property type="entry name" value="Trans_hexapeptide_repeat"/>
</dbReference>
<organism evidence="5 6">
    <name type="scientific">Haloferax massiliensis</name>
    <dbReference type="NCBI Taxonomy" id="1476858"/>
    <lineage>
        <taxon>Archaea</taxon>
        <taxon>Methanobacteriati</taxon>
        <taxon>Methanobacteriota</taxon>
        <taxon>Stenosarchaea group</taxon>
        <taxon>Halobacteria</taxon>
        <taxon>Halobacteriales</taxon>
        <taxon>Haloferacaceae</taxon>
        <taxon>Haloferax</taxon>
    </lineage>
</organism>
<dbReference type="Gene3D" id="2.160.10.10">
    <property type="entry name" value="Hexapeptide repeat proteins"/>
    <property type="match status" value="1"/>
</dbReference>
<keyword evidence="3" id="KW-0220">Diaminopimelate biosynthesis</keyword>
<evidence type="ECO:0000313" key="5">
    <source>
        <dbReference type="EMBL" id="CQR52948.1"/>
    </source>
</evidence>
<keyword evidence="2 5" id="KW-0808">Transferase</keyword>
<evidence type="ECO:0000256" key="4">
    <source>
        <dbReference type="ARBA" id="ARBA00023154"/>
    </source>
</evidence>
<protein>
    <submittedName>
        <fullName evidence="5">dTDP-3-amino-3,6-dideoxy-alpha-D-galactopyranose 3-N-acetyltransferase</fullName>
    </submittedName>
</protein>
<evidence type="ECO:0000256" key="2">
    <source>
        <dbReference type="ARBA" id="ARBA00022679"/>
    </source>
</evidence>
<dbReference type="InterPro" id="IPR001451">
    <property type="entry name" value="Hexapep"/>
</dbReference>
<dbReference type="PANTHER" id="PTHR43300">
    <property type="entry name" value="ACETYLTRANSFERASE"/>
    <property type="match status" value="1"/>
</dbReference>
<dbReference type="PANTHER" id="PTHR43300:SF10">
    <property type="entry name" value="2,3,4,5-TETRAHYDROPYRIDINE-2,6-DICARBOXYLATE N-ACETYLTRANSFERASE"/>
    <property type="match status" value="1"/>
</dbReference>
<dbReference type="GO" id="GO:0016740">
    <property type="term" value="F:transferase activity"/>
    <property type="evidence" value="ECO:0007669"/>
    <property type="project" value="UniProtKB-KW"/>
</dbReference>
<dbReference type="EMBL" id="CSTE01000005">
    <property type="protein sequence ID" value="CQR52948.1"/>
    <property type="molecule type" value="Genomic_DNA"/>
</dbReference>
<dbReference type="InterPro" id="IPR011004">
    <property type="entry name" value="Trimer_LpxA-like_sf"/>
</dbReference>
<dbReference type="OrthoDB" id="200265at2157"/>
<keyword evidence="1" id="KW-0028">Amino-acid biosynthesis</keyword>
<dbReference type="InterPro" id="IPR018357">
    <property type="entry name" value="Hexapep_transf_CS"/>
</dbReference>
<dbReference type="CDD" id="cd03358">
    <property type="entry name" value="LbH_WxcM_N_like"/>
    <property type="match status" value="1"/>
</dbReference>
<keyword evidence="4" id="KW-0457">Lysine biosynthesis</keyword>
<keyword evidence="6" id="KW-1185">Reference proteome</keyword>
<proteinExistence type="predicted"/>
<sequence length="193" mass="19997">MNLYVTGTNCEIDDDVTLGYSAGEDSRQTIVGDDARIRSGTIVYSDVTIGDGFVTGHDALVREDTRIGDNVVVGTNTVIDGTSTIGSNVSLQTRVYVPTHTHIGDDVFVGPGAVLTNDPYPVRQDVEMTGPTLEDGVSVGGNATILPDVTVGENAFVAAGATVTEDVPAETLAVGTPAEHRPLPAKLQGANSI</sequence>
<accession>A0A0D6JW97</accession>
<dbReference type="RefSeq" id="WP_167344162.1">
    <property type="nucleotide sequence ID" value="NZ_CABLRR010000005.1"/>
</dbReference>
<dbReference type="Pfam" id="PF00132">
    <property type="entry name" value="Hexapep"/>
    <property type="match status" value="3"/>
</dbReference>
<dbReference type="AlphaFoldDB" id="A0A0D6JW97"/>
<dbReference type="Proteomes" id="UP000198902">
    <property type="component" value="Unassembled WGS sequence"/>
</dbReference>
<evidence type="ECO:0000313" key="6">
    <source>
        <dbReference type="Proteomes" id="UP000198902"/>
    </source>
</evidence>
<dbReference type="PROSITE" id="PS00101">
    <property type="entry name" value="HEXAPEP_TRANSFERASES"/>
    <property type="match status" value="1"/>
</dbReference>
<dbReference type="SUPFAM" id="SSF51161">
    <property type="entry name" value="Trimeric LpxA-like enzymes"/>
    <property type="match status" value="1"/>
</dbReference>
<name>A0A0D6JW97_9EURY</name>